<dbReference type="SUPFAM" id="SSF55781">
    <property type="entry name" value="GAF domain-like"/>
    <property type="match status" value="1"/>
</dbReference>
<keyword evidence="4" id="KW-1185">Reference proteome</keyword>
<proteinExistence type="predicted"/>
<dbReference type="InterPro" id="IPR000835">
    <property type="entry name" value="HTH_MarR-typ"/>
</dbReference>
<feature type="region of interest" description="Disordered" evidence="1">
    <location>
        <begin position="218"/>
        <end position="241"/>
    </location>
</feature>
<dbReference type="InterPro" id="IPR039422">
    <property type="entry name" value="MarR/SlyA-like"/>
</dbReference>
<feature type="region of interest" description="Disordered" evidence="1">
    <location>
        <begin position="280"/>
        <end position="302"/>
    </location>
</feature>
<dbReference type="PANTHER" id="PTHR33164:SF94">
    <property type="entry name" value="TRANSCRIPTIONAL REGULATORY PROTEIN-RELATED"/>
    <property type="match status" value="1"/>
</dbReference>
<dbReference type="SUPFAM" id="SSF46785">
    <property type="entry name" value="Winged helix' DNA-binding domain"/>
    <property type="match status" value="1"/>
</dbReference>
<dbReference type="Pfam" id="PF12802">
    <property type="entry name" value="MarR_2"/>
    <property type="match status" value="1"/>
</dbReference>
<accession>A0ABV4GYN7</accession>
<reference evidence="3 4" key="1">
    <citation type="submission" date="2024-07" db="EMBL/GenBank/DDBJ databases">
        <authorList>
            <person name="Thanompreechachai J."/>
            <person name="Duangmal K."/>
        </authorList>
    </citation>
    <scope>NUCLEOTIDE SEQUENCE [LARGE SCALE GENOMIC DNA]</scope>
    <source>
        <strain evidence="3 4">LSe6-4</strain>
    </source>
</reference>
<feature type="domain" description="HTH marR-type" evidence="2">
    <location>
        <begin position="2"/>
        <end position="136"/>
    </location>
</feature>
<evidence type="ECO:0000259" key="2">
    <source>
        <dbReference type="PROSITE" id="PS50995"/>
    </source>
</evidence>
<comment type="caution">
    <text evidence="3">The sequence shown here is derived from an EMBL/GenBank/DDBJ whole genome shotgun (WGS) entry which is preliminary data.</text>
</comment>
<sequence length="580" mass="60477">MDEDLRRALLKLSSDVLQGTMRAAEAVEPTVTPAQLRVLAVLADGGPLTVSVLASYLGVAVSTASRLGDRLSGAGLLVRQTGADNRREVELALTRRGRLVAQRWADARVEVLSDLLAQLEHPARRAVEDGLRVSPTGTPGLPGQAVAGAGPAGGEPAPTPAWARAGATAPACHRLSGALRAADPHTAPDVLVAELADVLGSGAVVLRVRSPDGRVLRPVSWRGPADAPAPRDEPVDRSPAGQALRHDDLVVEVEGEVVVAHAPLTCGARRLGVVSVLWQDPGAQEGPGPAGAPAPGEAGPPERWSDLLLALVATAGAQLEAASTGSRRMHLASRTQEWTVAAEIQTRQSGPGALAVLGACAAAHTEPSATGGAEAHDLEVVTVPPGHDAQPGTPPSVHLDLALVDCRSRGRRAAAATGLALGALRHARSLGLDLPDQARLVDQAVFGEHRGEHVVDVFLLRLDFDPWQVHVLASPETAVHVQRETFLQELDVPRHDPLGLTGEADYRAVPLDVARGQRLLVTGDGFGPVPARGRRRVETVANRLRDLGADEVVRQVITDLIEAAGPDGPDEDATVVCLDL</sequence>
<dbReference type="InterPro" id="IPR036390">
    <property type="entry name" value="WH_DNA-bd_sf"/>
</dbReference>
<dbReference type="SMART" id="SM00347">
    <property type="entry name" value="HTH_MARR"/>
    <property type="match status" value="1"/>
</dbReference>
<dbReference type="RefSeq" id="WP_370439817.1">
    <property type="nucleotide sequence ID" value="NZ_JBGFTU010000002.1"/>
</dbReference>
<dbReference type="Proteomes" id="UP001565927">
    <property type="component" value="Unassembled WGS sequence"/>
</dbReference>
<dbReference type="Gene3D" id="3.60.40.10">
    <property type="entry name" value="PPM-type phosphatase domain"/>
    <property type="match status" value="1"/>
</dbReference>
<organism evidence="3 4">
    <name type="scientific">Kineococcus halophytocola</name>
    <dbReference type="NCBI Taxonomy" id="3234027"/>
    <lineage>
        <taxon>Bacteria</taxon>
        <taxon>Bacillati</taxon>
        <taxon>Actinomycetota</taxon>
        <taxon>Actinomycetes</taxon>
        <taxon>Kineosporiales</taxon>
        <taxon>Kineosporiaceae</taxon>
        <taxon>Kineococcus</taxon>
    </lineage>
</organism>
<dbReference type="InterPro" id="IPR036457">
    <property type="entry name" value="PPM-type-like_dom_sf"/>
</dbReference>
<dbReference type="EMBL" id="JBGFTU010000002">
    <property type="protein sequence ID" value="MEZ0163563.1"/>
    <property type="molecule type" value="Genomic_DNA"/>
</dbReference>
<evidence type="ECO:0000256" key="1">
    <source>
        <dbReference type="SAM" id="MobiDB-lite"/>
    </source>
</evidence>
<name>A0ABV4GYN7_9ACTN</name>
<dbReference type="InterPro" id="IPR001932">
    <property type="entry name" value="PPM-type_phosphatase-like_dom"/>
</dbReference>
<evidence type="ECO:0000313" key="4">
    <source>
        <dbReference type="Proteomes" id="UP001565927"/>
    </source>
</evidence>
<gene>
    <name evidence="3" type="ORF">AB2L27_02140</name>
</gene>
<evidence type="ECO:0000313" key="3">
    <source>
        <dbReference type="EMBL" id="MEZ0163563.1"/>
    </source>
</evidence>
<protein>
    <submittedName>
        <fullName evidence="3">SpoIIE family protein phosphatase</fullName>
    </submittedName>
</protein>
<dbReference type="InterPro" id="IPR036388">
    <property type="entry name" value="WH-like_DNA-bd_sf"/>
</dbReference>
<dbReference type="Pfam" id="PF07228">
    <property type="entry name" value="SpoIIE"/>
    <property type="match status" value="1"/>
</dbReference>
<dbReference type="Gene3D" id="1.10.10.10">
    <property type="entry name" value="Winged helix-like DNA-binding domain superfamily/Winged helix DNA-binding domain"/>
    <property type="match status" value="1"/>
</dbReference>
<feature type="compositionally biased region" description="Low complexity" evidence="1">
    <location>
        <begin position="281"/>
        <end position="302"/>
    </location>
</feature>
<dbReference type="PANTHER" id="PTHR33164">
    <property type="entry name" value="TRANSCRIPTIONAL REGULATOR, MARR FAMILY"/>
    <property type="match status" value="1"/>
</dbReference>
<dbReference type="PROSITE" id="PS50995">
    <property type="entry name" value="HTH_MARR_2"/>
    <property type="match status" value="1"/>
</dbReference>